<evidence type="ECO:0000313" key="4">
    <source>
        <dbReference type="EMBL" id="MCJ2184123.1"/>
    </source>
</evidence>
<dbReference type="PROSITE" id="PS51755">
    <property type="entry name" value="OMPR_PHOB"/>
    <property type="match status" value="1"/>
</dbReference>
<dbReference type="SMART" id="SM00862">
    <property type="entry name" value="Trans_reg_C"/>
    <property type="match status" value="1"/>
</dbReference>
<dbReference type="EMBL" id="JALHLF010000078">
    <property type="protein sequence ID" value="MCJ2184123.1"/>
    <property type="molecule type" value="Genomic_DNA"/>
</dbReference>
<feature type="domain" description="OmpR/PhoB-type" evidence="3">
    <location>
        <begin position="124"/>
        <end position="222"/>
    </location>
</feature>
<keyword evidence="5" id="KW-1185">Reference proteome</keyword>
<proteinExistence type="predicted"/>
<dbReference type="Proteomes" id="UP001162881">
    <property type="component" value="Unassembled WGS sequence"/>
</dbReference>
<dbReference type="InterPro" id="IPR036388">
    <property type="entry name" value="WH-like_DNA-bd_sf"/>
</dbReference>
<protein>
    <submittedName>
        <fullName evidence="4">Response regulator transcription factor</fullName>
    </submittedName>
</protein>
<feature type="DNA-binding region" description="OmpR/PhoB-type" evidence="2">
    <location>
        <begin position="124"/>
        <end position="222"/>
    </location>
</feature>
<gene>
    <name evidence="4" type="ORF">MTR62_15695</name>
</gene>
<evidence type="ECO:0000313" key="5">
    <source>
        <dbReference type="Proteomes" id="UP001162881"/>
    </source>
</evidence>
<evidence type="ECO:0000259" key="3">
    <source>
        <dbReference type="PROSITE" id="PS51755"/>
    </source>
</evidence>
<accession>A0ABT0BGF7</accession>
<name>A0ABT0BGF7_9SPHN</name>
<evidence type="ECO:0000256" key="2">
    <source>
        <dbReference type="PROSITE-ProRule" id="PRU01091"/>
    </source>
</evidence>
<dbReference type="InterPro" id="IPR016032">
    <property type="entry name" value="Sig_transdc_resp-reg_C-effctor"/>
</dbReference>
<sequence>MVKENDAGISATTFQWLAARALPAELDLRKRDWTLVARDESSGLSHPPVRLIDAAGAARDSWAGVLSCHSRCERKSFIVTGVACSSDRAAILSNGFGDAVPGDIGIDELTMRALRVAELAQSLPRFREIGELRLDLLTREAFRGATPLNLNPREFALIWRLAHNINQPVSKQTLIHDVWHMGFIPETNSIAVHMSRLRRKLAFVGIKGIIETIPSGGYALRSPDALAKGKMAKTPNWGNGLAIARTSAPRPSESGTFVEAH</sequence>
<dbReference type="RefSeq" id="WP_244022638.1">
    <property type="nucleotide sequence ID" value="NZ_JALHLF010000078.1"/>
</dbReference>
<dbReference type="SUPFAM" id="SSF46894">
    <property type="entry name" value="C-terminal effector domain of the bipartite response regulators"/>
    <property type="match status" value="1"/>
</dbReference>
<dbReference type="Pfam" id="PF00486">
    <property type="entry name" value="Trans_reg_C"/>
    <property type="match status" value="1"/>
</dbReference>
<reference evidence="4" key="1">
    <citation type="submission" date="2022-03" db="EMBL/GenBank/DDBJ databases">
        <title>Identification of a novel bacterium isolated from mangrove sediments.</title>
        <authorList>
            <person name="Pan X."/>
        </authorList>
    </citation>
    <scope>NUCLEOTIDE SEQUENCE</scope>
    <source>
        <strain evidence="4">B1949</strain>
    </source>
</reference>
<dbReference type="CDD" id="cd00383">
    <property type="entry name" value="trans_reg_C"/>
    <property type="match status" value="1"/>
</dbReference>
<dbReference type="InterPro" id="IPR001867">
    <property type="entry name" value="OmpR/PhoB-type_DNA-bd"/>
</dbReference>
<dbReference type="Gene3D" id="1.10.10.10">
    <property type="entry name" value="Winged helix-like DNA-binding domain superfamily/Winged helix DNA-binding domain"/>
    <property type="match status" value="1"/>
</dbReference>
<comment type="caution">
    <text evidence="4">The sequence shown here is derived from an EMBL/GenBank/DDBJ whole genome shotgun (WGS) entry which is preliminary data.</text>
</comment>
<keyword evidence="1 2" id="KW-0238">DNA-binding</keyword>
<organism evidence="4 5">
    <name type="scientific">Novosphingobium organovorum</name>
    <dbReference type="NCBI Taxonomy" id="2930092"/>
    <lineage>
        <taxon>Bacteria</taxon>
        <taxon>Pseudomonadati</taxon>
        <taxon>Pseudomonadota</taxon>
        <taxon>Alphaproteobacteria</taxon>
        <taxon>Sphingomonadales</taxon>
        <taxon>Sphingomonadaceae</taxon>
        <taxon>Novosphingobium</taxon>
    </lineage>
</organism>
<evidence type="ECO:0000256" key="1">
    <source>
        <dbReference type="ARBA" id="ARBA00023125"/>
    </source>
</evidence>